<gene>
    <name evidence="2" type="ORF">FF36_05179</name>
</gene>
<evidence type="ECO:0000313" key="2">
    <source>
        <dbReference type="EMBL" id="KJE20507.1"/>
    </source>
</evidence>
<keyword evidence="2" id="KW-0413">Isomerase</keyword>
<feature type="domain" description="DSBA-like thioredoxin" evidence="1">
    <location>
        <begin position="6"/>
        <end position="212"/>
    </location>
</feature>
<sequence length="334" mass="35250">MPSMRVEIWADVVCAWAYIGKRRLERTLADWSGEDVDVVWRPFRIDPTAPAAAEPLAQALRDPVVAGALSWYVPDASPVGGGERAARVAAEVGLGPPWGAAWRVDPTDAHRLVSLAYDHGGSSLQDAVVEAVLRAHFVEAADISDRAVLGALAAASGFPAGAGLLAGDAGRDAVRDLLLEGRARGVTTSPTILVGERAMAGAQLPQVIAEFLRRAGRAAEPARETPAEVRRYRHAESLLELRDPLGALTLLGPLLAEHGDDRGVRLLAARACYASAQLGRARHLLEALVDETPDDPYVHQLLGRTLQRQSAGGPEGAAHLRLAAALAPSSTTMG</sequence>
<evidence type="ECO:0000313" key="3">
    <source>
        <dbReference type="Proteomes" id="UP000032545"/>
    </source>
</evidence>
<dbReference type="Pfam" id="PF01323">
    <property type="entry name" value="DSBA"/>
    <property type="match status" value="1"/>
</dbReference>
<proteinExistence type="predicted"/>
<dbReference type="SUPFAM" id="SSF48452">
    <property type="entry name" value="TPR-like"/>
    <property type="match status" value="1"/>
</dbReference>
<dbReference type="Gene3D" id="3.40.30.10">
    <property type="entry name" value="Glutaredoxin"/>
    <property type="match status" value="1"/>
</dbReference>
<dbReference type="InterPro" id="IPR001853">
    <property type="entry name" value="DSBA-like_thioredoxin_dom"/>
</dbReference>
<dbReference type="CDD" id="cd03024">
    <property type="entry name" value="DsbA_FrnE"/>
    <property type="match status" value="1"/>
</dbReference>
<evidence type="ECO:0000259" key="1">
    <source>
        <dbReference type="Pfam" id="PF01323"/>
    </source>
</evidence>
<comment type="caution">
    <text evidence="2">The sequence shown here is derived from an EMBL/GenBank/DDBJ whole genome shotgun (WGS) entry which is preliminary data.</text>
</comment>
<dbReference type="EMBL" id="JYFN01000058">
    <property type="protein sequence ID" value="KJE20507.1"/>
    <property type="molecule type" value="Genomic_DNA"/>
</dbReference>
<reference evidence="2 3" key="2">
    <citation type="journal article" date="2016" name="Genome Announc.">
        <title>Permanent Draft Genome Sequences for Two Variants of Frankia sp. Strain CpI1, the First Frankia Strain Isolated from Root Nodules of Comptonia peregrina.</title>
        <authorList>
            <person name="Oshone R."/>
            <person name="Hurst S.G.IV."/>
            <person name="Abebe-Akele F."/>
            <person name="Simpson S."/>
            <person name="Morris K."/>
            <person name="Thomas W.K."/>
            <person name="Tisa L.S."/>
        </authorList>
    </citation>
    <scope>NUCLEOTIDE SEQUENCE [LARGE SCALE GENOMIC DNA]</scope>
    <source>
        <strain evidence="3">CpI1-S</strain>
    </source>
</reference>
<dbReference type="GO" id="GO:0016491">
    <property type="term" value="F:oxidoreductase activity"/>
    <property type="evidence" value="ECO:0007669"/>
    <property type="project" value="InterPro"/>
</dbReference>
<dbReference type="Pfam" id="PF14559">
    <property type="entry name" value="TPR_19"/>
    <property type="match status" value="1"/>
</dbReference>
<reference evidence="3" key="1">
    <citation type="submission" date="2015-02" db="EMBL/GenBank/DDBJ databases">
        <title>Draft Genome of Frankia sp. CpI1-S.</title>
        <authorList>
            <person name="Oshone R.T."/>
            <person name="Ngom M."/>
            <person name="Ghodhbane-Gtari F."/>
            <person name="Gtari M."/>
            <person name="Morris K."/>
            <person name="Thomas K."/>
            <person name="Sen A."/>
            <person name="Tisa L.S."/>
        </authorList>
    </citation>
    <scope>NUCLEOTIDE SEQUENCE [LARGE SCALE GENOMIC DNA]</scope>
    <source>
        <strain evidence="3">CpI1-S</strain>
    </source>
</reference>
<dbReference type="Proteomes" id="UP000032545">
    <property type="component" value="Unassembled WGS sequence"/>
</dbReference>
<dbReference type="SUPFAM" id="SSF52833">
    <property type="entry name" value="Thioredoxin-like"/>
    <property type="match status" value="1"/>
</dbReference>
<protein>
    <submittedName>
        <fullName evidence="2">Putative dithiol-disulfide isomerase involved in polyketide biosynthesis</fullName>
    </submittedName>
</protein>
<dbReference type="InterPro" id="IPR011990">
    <property type="entry name" value="TPR-like_helical_dom_sf"/>
</dbReference>
<dbReference type="PATRIC" id="fig|1502723.3.peg.5388"/>
<dbReference type="Gene3D" id="1.25.40.10">
    <property type="entry name" value="Tetratricopeptide repeat domain"/>
    <property type="match status" value="1"/>
</dbReference>
<dbReference type="PANTHER" id="PTHR13887:SF41">
    <property type="entry name" value="THIOREDOXIN SUPERFAMILY PROTEIN"/>
    <property type="match status" value="1"/>
</dbReference>
<accession>A0A0D8BAU7</accession>
<organism evidence="2 3">
    <name type="scientific">Frankia torreyi</name>
    <dbReference type="NCBI Taxonomy" id="1856"/>
    <lineage>
        <taxon>Bacteria</taxon>
        <taxon>Bacillati</taxon>
        <taxon>Actinomycetota</taxon>
        <taxon>Actinomycetes</taxon>
        <taxon>Frankiales</taxon>
        <taxon>Frankiaceae</taxon>
        <taxon>Frankia</taxon>
    </lineage>
</organism>
<dbReference type="InterPro" id="IPR036249">
    <property type="entry name" value="Thioredoxin-like_sf"/>
</dbReference>
<keyword evidence="3" id="KW-1185">Reference proteome</keyword>
<dbReference type="AlphaFoldDB" id="A0A0D8BAU7"/>
<dbReference type="PANTHER" id="PTHR13887">
    <property type="entry name" value="GLUTATHIONE S-TRANSFERASE KAPPA"/>
    <property type="match status" value="1"/>
</dbReference>
<name>A0A0D8BAU7_9ACTN</name>
<dbReference type="GO" id="GO:0016853">
    <property type="term" value="F:isomerase activity"/>
    <property type="evidence" value="ECO:0007669"/>
    <property type="project" value="UniProtKB-KW"/>
</dbReference>